<keyword evidence="1" id="KW-1133">Transmembrane helix</keyword>
<keyword evidence="3" id="KW-1185">Reference proteome</keyword>
<dbReference type="AlphaFoldDB" id="A0A7X0EX39"/>
<feature type="transmembrane region" description="Helical" evidence="1">
    <location>
        <begin position="122"/>
        <end position="142"/>
    </location>
</feature>
<evidence type="ECO:0000313" key="2">
    <source>
        <dbReference type="EMBL" id="MBB6347672.1"/>
    </source>
</evidence>
<reference evidence="2 3" key="1">
    <citation type="submission" date="2020-08" db="EMBL/GenBank/DDBJ databases">
        <title>Sequencing the genomes of 1000 actinobacteria strains.</title>
        <authorList>
            <person name="Klenk H.-P."/>
        </authorList>
    </citation>
    <scope>NUCLEOTIDE SEQUENCE [LARGE SCALE GENOMIC DNA]</scope>
    <source>
        <strain evidence="2 3">DSM 45913</strain>
    </source>
</reference>
<keyword evidence="1" id="KW-0472">Membrane</keyword>
<feature type="transmembrane region" description="Helical" evidence="1">
    <location>
        <begin position="81"/>
        <end position="102"/>
    </location>
</feature>
<dbReference type="Pfam" id="PF06197">
    <property type="entry name" value="DUF998"/>
    <property type="match status" value="1"/>
</dbReference>
<dbReference type="Proteomes" id="UP000583800">
    <property type="component" value="Unassembled WGS sequence"/>
</dbReference>
<protein>
    <submittedName>
        <fullName evidence="2">Putative membrane protein</fullName>
    </submittedName>
</protein>
<dbReference type="RefSeq" id="WP_185085578.1">
    <property type="nucleotide sequence ID" value="NZ_JACHJB010000002.1"/>
</dbReference>
<keyword evidence="1" id="KW-0812">Transmembrane</keyword>
<sequence>MRLTTKVLLLCGAIGPAVFAAVYVIAGATRPGYSTWHHTISTLSLGDQGWIQIGSFMLYGVLTLGFALGLRRALRSGPGSVWGPILFVVVGFGLIVIGPFVTDPVLGYPAATPAVPSLDGNIHNLTSLIVFVAFPVACFVLARRFAHDRWRGWFPYSLVTGILAIAFFMLFFASVSDGGNSPAGLLERIPTIILGIWQALLALRLLNQVGERSQFWAARTVSEGNRSL</sequence>
<comment type="caution">
    <text evidence="2">The sequence shown here is derived from an EMBL/GenBank/DDBJ whole genome shotgun (WGS) entry which is preliminary data.</text>
</comment>
<proteinExistence type="predicted"/>
<dbReference type="EMBL" id="JACHJB010000002">
    <property type="protein sequence ID" value="MBB6347672.1"/>
    <property type="molecule type" value="Genomic_DNA"/>
</dbReference>
<accession>A0A7X0EX39</accession>
<feature type="transmembrane region" description="Helical" evidence="1">
    <location>
        <begin position="7"/>
        <end position="29"/>
    </location>
</feature>
<feature type="transmembrane region" description="Helical" evidence="1">
    <location>
        <begin position="154"/>
        <end position="176"/>
    </location>
</feature>
<evidence type="ECO:0000256" key="1">
    <source>
        <dbReference type="SAM" id="Phobius"/>
    </source>
</evidence>
<evidence type="ECO:0000313" key="3">
    <source>
        <dbReference type="Proteomes" id="UP000583800"/>
    </source>
</evidence>
<feature type="transmembrane region" description="Helical" evidence="1">
    <location>
        <begin position="49"/>
        <end position="69"/>
    </location>
</feature>
<name>A0A7X0EX39_9ACTN</name>
<feature type="transmembrane region" description="Helical" evidence="1">
    <location>
        <begin position="188"/>
        <end position="206"/>
    </location>
</feature>
<dbReference type="InterPro" id="IPR009339">
    <property type="entry name" value="DUF998"/>
</dbReference>
<gene>
    <name evidence="2" type="ORF">FHU36_004217</name>
</gene>
<organism evidence="2 3">
    <name type="scientific">Nonomuraea muscovyensis</name>
    <dbReference type="NCBI Taxonomy" id="1124761"/>
    <lineage>
        <taxon>Bacteria</taxon>
        <taxon>Bacillati</taxon>
        <taxon>Actinomycetota</taxon>
        <taxon>Actinomycetes</taxon>
        <taxon>Streptosporangiales</taxon>
        <taxon>Streptosporangiaceae</taxon>
        <taxon>Nonomuraea</taxon>
    </lineage>
</organism>